<name>A0A401QS08_STRNR</name>
<dbReference type="Proteomes" id="UP000288351">
    <property type="component" value="Unassembled WGS sequence"/>
</dbReference>
<dbReference type="GO" id="GO:0005198">
    <property type="term" value="F:structural molecule activity"/>
    <property type="evidence" value="ECO:0007669"/>
    <property type="project" value="InterPro"/>
</dbReference>
<reference evidence="1 2" key="1">
    <citation type="journal article" date="2019" name="Microbiol. Resour. Announc.">
        <title>Draft Genome Sequence of the Most Traditional epsilon-Poly-l-Lysine Producer, Streptomyces albulus NBRC14147.</title>
        <authorList>
            <person name="Yamanaka K."/>
            <person name="Hamano Y."/>
        </authorList>
    </citation>
    <scope>NUCLEOTIDE SEQUENCE [LARGE SCALE GENOMIC DNA]</scope>
    <source>
        <strain evidence="1 2">NBRC 14147</strain>
    </source>
</reference>
<dbReference type="InterPro" id="IPR011747">
    <property type="entry name" value="CHP02241"/>
</dbReference>
<dbReference type="RefSeq" id="WP_016571133.1">
    <property type="nucleotide sequence ID" value="NZ_BHXC01000006.1"/>
</dbReference>
<dbReference type="NCBIfam" id="TIGR02241">
    <property type="entry name" value="conserved hypothetical phage tail region protein"/>
    <property type="match status" value="1"/>
</dbReference>
<dbReference type="EMBL" id="BHXC01000006">
    <property type="protein sequence ID" value="GCB88155.1"/>
    <property type="molecule type" value="Genomic_DNA"/>
</dbReference>
<dbReference type="InterPro" id="IPR010667">
    <property type="entry name" value="Phage_T4_Gp19"/>
</dbReference>
<dbReference type="AlphaFoldDB" id="A0A401QS08"/>
<evidence type="ECO:0008006" key="3">
    <source>
        <dbReference type="Google" id="ProtNLM"/>
    </source>
</evidence>
<comment type="caution">
    <text evidence="1">The sequence shown here is derived from an EMBL/GenBank/DDBJ whole genome shotgun (WGS) entry which is preliminary data.</text>
</comment>
<sequence>MATAEYVNTDYPIPTYRFVLDIDGDGKTDGVFSSVSGLELGIDTIEYKDGTGQAVQPPGQRQPLSITLRRGTIPKDSPLFAWLYSVSENKVDKKDCTITLADESGATNLVTWNITDAFPVKLSGQNLDGSSGEGSVEEVVLTADRLTVIFH</sequence>
<evidence type="ECO:0000313" key="2">
    <source>
        <dbReference type="Proteomes" id="UP000288351"/>
    </source>
</evidence>
<accession>A0A401QS08</accession>
<dbReference type="PANTHER" id="PTHR38009">
    <property type="entry name" value="CONSERVED HYPOTHETICAL PHAGE TAIL PROTEIN"/>
    <property type="match status" value="1"/>
</dbReference>
<dbReference type="Pfam" id="PF06841">
    <property type="entry name" value="Phage_T4_gp19"/>
    <property type="match status" value="1"/>
</dbReference>
<protein>
    <recommendedName>
        <fullName evidence="3">Phage tail protein</fullName>
    </recommendedName>
</protein>
<evidence type="ECO:0000313" key="1">
    <source>
        <dbReference type="EMBL" id="GCB88155.1"/>
    </source>
</evidence>
<gene>
    <name evidence="1" type="ORF">SALB_00824</name>
</gene>
<organism evidence="1 2">
    <name type="scientific">Streptomyces noursei</name>
    <name type="common">Streptomyces albulus</name>
    <dbReference type="NCBI Taxonomy" id="1971"/>
    <lineage>
        <taxon>Bacteria</taxon>
        <taxon>Bacillati</taxon>
        <taxon>Actinomycetota</taxon>
        <taxon>Actinomycetes</taxon>
        <taxon>Kitasatosporales</taxon>
        <taxon>Streptomycetaceae</taxon>
        <taxon>Streptomyces</taxon>
    </lineage>
</organism>
<proteinExistence type="predicted"/>
<dbReference type="PANTHER" id="PTHR38009:SF1">
    <property type="entry name" value="CONSERVED HYPOTHETICAL PHAGE TAIL PROTEIN"/>
    <property type="match status" value="1"/>
</dbReference>